<sequence length="838" mass="90300">MPKILSNTTVGNQPTPYYGTLITGEIKYADGPVTVQKVLHVRFLAPPKTSKIELVPGLNPWQAVSTEIGLEPHETNTKVTADVTFPASYTFNASDILTWDVSDGDLTGDASEYTDSFELYVDDEFPNGTVEIQISDAPDSALSDSTQTVTLTDAAGIKKSYSATPGETITATVWEGQYTITASELANANETVVSATSVYPTNITVEVDGTSRVTVDYEPVQRYSALDVTVGGLSEPLSEEALFVKVTADDGDTRTFFSGTNHTTHLRRLPPAGRAIISSELTVNNTKYTSLQSANLSNTLISVSIGDSDIDSTDVTDPTFVELPISIQTGELPPDANNTFTLRLASADSTVIYVDHIAATSGTTKLGWPVKPDTYTVNARGFIEDGILYDAQAASEITVAADGSSSLSVSVVEALVLRVRGFPDYLSFGALTNLVDTTGKDLTAARVSSIFAYAGFDGAGDADRYLDDDTQTTATVKLAAQVSENLNGQPVLPVMVNYTINLSLGDNETHLQNAEWLEHSFGNFILSMQIARRESSSEVSAGFIVNPDFLGANQQDKRQPTYAMPVAAPLRAALATRKVDATVPDTITETLAGYVLAVNWLVRTVAPDATFGWQINLWGVGAGEWIYEADEGVPADKAKLTVDYIQSLGAYSGDYVPDFLAIDRYEADDFTVRAYGNGYCYAPRQWRRYYQFVQAVALNLKIPVMPWQIPASRIPSVSEDVKVENLEADHWGTGGTYIFGDPAIGSEVSNINGTILDIALTVPTLIPYDSVDALFRASEPFDLTKPAYPDFPFFGIFTVLLGGGSTTGVVTGIGSTGVWTQQQISKYMDDPISFDSVH</sequence>
<dbReference type="Proteomes" id="UP000054516">
    <property type="component" value="Unassembled WGS sequence"/>
</dbReference>
<evidence type="ECO:0000313" key="2">
    <source>
        <dbReference type="Proteomes" id="UP000054516"/>
    </source>
</evidence>
<accession>A0A1S7UJ87</accession>
<dbReference type="OrthoDB" id="4686328at2759"/>
<dbReference type="AlphaFoldDB" id="A0A1S7UJ87"/>
<organism evidence="1">
    <name type="scientific">Rosellinia necatrix</name>
    <name type="common">White root-rot fungus</name>
    <dbReference type="NCBI Taxonomy" id="77044"/>
    <lineage>
        <taxon>Eukaryota</taxon>
        <taxon>Fungi</taxon>
        <taxon>Dikarya</taxon>
        <taxon>Ascomycota</taxon>
        <taxon>Pezizomycotina</taxon>
        <taxon>Sordariomycetes</taxon>
        <taxon>Xylariomycetidae</taxon>
        <taxon>Xylariales</taxon>
        <taxon>Xylariaceae</taxon>
        <taxon>Rosellinia</taxon>
    </lineage>
</organism>
<gene>
    <name evidence="1" type="ORF">SAMD00023353_0403550</name>
</gene>
<name>A0A1S7UJ87_ROSNE</name>
<evidence type="ECO:0000313" key="1">
    <source>
        <dbReference type="EMBL" id="GAP83322.1"/>
    </source>
</evidence>
<protein>
    <submittedName>
        <fullName evidence="1">Putative carbohydrate binding domain protein</fullName>
    </submittedName>
</protein>
<reference evidence="1" key="1">
    <citation type="submission" date="2016-03" db="EMBL/GenBank/DDBJ databases">
        <title>Draft genome sequence of Rosellinia necatrix.</title>
        <authorList>
            <person name="Kanematsu S."/>
        </authorList>
    </citation>
    <scope>NUCLEOTIDE SEQUENCE [LARGE SCALE GENOMIC DNA]</scope>
    <source>
        <strain evidence="1">W97</strain>
    </source>
</reference>
<dbReference type="EMBL" id="DF977449">
    <property type="protein sequence ID" value="GAP83322.1"/>
    <property type="molecule type" value="Genomic_DNA"/>
</dbReference>
<dbReference type="OMA" id="GWQVNLW"/>
<proteinExistence type="predicted"/>
<keyword evidence="2" id="KW-1185">Reference proteome</keyword>